<evidence type="ECO:0000313" key="2">
    <source>
        <dbReference type="WBParaSite" id="JU765_v2.g14951.t1"/>
    </source>
</evidence>
<name>A0AC34QC50_9BILA</name>
<organism evidence="1 2">
    <name type="scientific">Panagrolaimus sp. JU765</name>
    <dbReference type="NCBI Taxonomy" id="591449"/>
    <lineage>
        <taxon>Eukaryota</taxon>
        <taxon>Metazoa</taxon>
        <taxon>Ecdysozoa</taxon>
        <taxon>Nematoda</taxon>
        <taxon>Chromadorea</taxon>
        <taxon>Rhabditida</taxon>
        <taxon>Tylenchina</taxon>
        <taxon>Panagrolaimomorpha</taxon>
        <taxon>Panagrolaimoidea</taxon>
        <taxon>Panagrolaimidae</taxon>
        <taxon>Panagrolaimus</taxon>
    </lineage>
</organism>
<evidence type="ECO:0000313" key="1">
    <source>
        <dbReference type="Proteomes" id="UP000887576"/>
    </source>
</evidence>
<dbReference type="WBParaSite" id="JU765_v2.g14951.t1">
    <property type="protein sequence ID" value="JU765_v2.g14951.t1"/>
    <property type="gene ID" value="JU765_v2.g14951"/>
</dbReference>
<sequence>MENEDPWAEDFGASGTKSVSNPAPPAAATTTTEAVQDSKPELPVDKSNSDEKTIPNSESAITEPSSTETFEGFGTSAGRGRGRGGEGFGDSGGRGRGRSDEAFGESGSGFSGRGRGRGGEGFGESGGRGRGRSDEAFGENGSGFGGRGRGRSGEGFGDIGSVGRGRGRGEGFGESGSGFGRGRGRGGEGFGDSASGGRGRGRGGEGFGDSGFGGRGRGRSDEGFGDSGTGFGGRGRGRSGEGFGESGSGGRGRGGEGFGESGFGRGRGRGGEGFENAGSGFSGRGRGRNEEAFGESHNTSFGPIRRGNFGENRGSSHEGFGTNDGGRGRGRGFFRGHGNDGNASGFESRRGYSDQQIAGNAEDGTMPNRVEYVPEVRGVDEILKDDEENAAVYANVCQDDEDLVVQGVDGPPSHLDKWEEAGFPEELLLNIKKAKYCTPRKIQSAAIGLISDGYDIKGHAETGSGKTAAYLLPIIAEIIINKKQNKWSSEVASPFAIIIGPTRELVLQVYEQVTKFIVGTGVTVAKAYGQYSSGKNIREIADGCDILCATPGRLKHFVGNGEVRCNNVKFLVLDEADNLMDSSFSDDIRSIISVEGFPAKNNRQVLLFSATFPPGVHDFANELLRPENCAFISINKNSTNKRIKQNFIIISENEKLEKLHTLLKSDAENGGGDATSVRRTLVFVSTKKKSDVVALYLSNVSIPAQSINGDREQKLREKAINDFRRKTVSVLVATDVCARGIDIHDLDHVMNFDLPTEVITYIHRVGRVGRLRPGFATSFVDPNGNDLELLKGVVESFKANGQEVPPELTEVIEKSSPYGMQTNVTEPSNENTASTARECDQEGNGSQTDSTQEIAQESPVEKSAQIVEERKNS</sequence>
<protein>
    <submittedName>
        <fullName evidence="2">RNA helicase</fullName>
    </submittedName>
</protein>
<reference evidence="2" key="1">
    <citation type="submission" date="2022-11" db="UniProtKB">
        <authorList>
            <consortium name="WormBaseParasite"/>
        </authorList>
    </citation>
    <scope>IDENTIFICATION</scope>
</reference>
<proteinExistence type="predicted"/>
<accession>A0AC34QC50</accession>
<dbReference type="Proteomes" id="UP000887576">
    <property type="component" value="Unplaced"/>
</dbReference>